<dbReference type="PANTHER" id="PTHR11552">
    <property type="entry name" value="GLUCOSE-METHANOL-CHOLINE GMC OXIDOREDUCTASE"/>
    <property type="match status" value="1"/>
</dbReference>
<evidence type="ECO:0000259" key="8">
    <source>
        <dbReference type="Pfam" id="PF05199"/>
    </source>
</evidence>
<dbReference type="HOGENOM" id="CLU_002865_7_2_1"/>
<evidence type="ECO:0000256" key="3">
    <source>
        <dbReference type="ARBA" id="ARBA00022630"/>
    </source>
</evidence>
<evidence type="ECO:0000256" key="4">
    <source>
        <dbReference type="ARBA" id="ARBA00022827"/>
    </source>
</evidence>
<organism evidence="9 10">
    <name type="scientific">Sphaerobolus stellatus (strain SS14)</name>
    <dbReference type="NCBI Taxonomy" id="990650"/>
    <lineage>
        <taxon>Eukaryota</taxon>
        <taxon>Fungi</taxon>
        <taxon>Dikarya</taxon>
        <taxon>Basidiomycota</taxon>
        <taxon>Agaricomycotina</taxon>
        <taxon>Agaricomycetes</taxon>
        <taxon>Phallomycetidae</taxon>
        <taxon>Geastrales</taxon>
        <taxon>Sphaerobolaceae</taxon>
        <taxon>Sphaerobolus</taxon>
    </lineage>
</organism>
<evidence type="ECO:0000256" key="5">
    <source>
        <dbReference type="PIRSR" id="PIRSR000137-1"/>
    </source>
</evidence>
<dbReference type="GO" id="GO:0016614">
    <property type="term" value="F:oxidoreductase activity, acting on CH-OH group of donors"/>
    <property type="evidence" value="ECO:0007669"/>
    <property type="project" value="InterPro"/>
</dbReference>
<dbReference type="InterPro" id="IPR036188">
    <property type="entry name" value="FAD/NAD-bd_sf"/>
</dbReference>
<evidence type="ECO:0000256" key="2">
    <source>
        <dbReference type="ARBA" id="ARBA00010790"/>
    </source>
</evidence>
<gene>
    <name evidence="9" type="ORF">M422DRAFT_271501</name>
</gene>
<evidence type="ECO:0000259" key="7">
    <source>
        <dbReference type="Pfam" id="PF00732"/>
    </source>
</evidence>
<evidence type="ECO:0000313" key="9">
    <source>
        <dbReference type="EMBL" id="KIJ27358.1"/>
    </source>
</evidence>
<dbReference type="OrthoDB" id="269227at2759"/>
<dbReference type="SUPFAM" id="SSF54373">
    <property type="entry name" value="FAD-linked reductases, C-terminal domain"/>
    <property type="match status" value="1"/>
</dbReference>
<keyword evidence="3" id="KW-0285">Flavoprotein</keyword>
<keyword evidence="10" id="KW-1185">Reference proteome</keyword>
<dbReference type="PANTHER" id="PTHR11552:SF147">
    <property type="entry name" value="CHOLINE DEHYDROGENASE, MITOCHONDRIAL"/>
    <property type="match status" value="1"/>
</dbReference>
<feature type="domain" description="Glucose-methanol-choline oxidoreductase C-terminal" evidence="8">
    <location>
        <begin position="377"/>
        <end position="473"/>
    </location>
</feature>
<feature type="active site" description="Proton donor" evidence="5">
    <location>
        <position position="486"/>
    </location>
</feature>
<evidence type="ECO:0000256" key="1">
    <source>
        <dbReference type="ARBA" id="ARBA00001974"/>
    </source>
</evidence>
<reference evidence="9 10" key="1">
    <citation type="submission" date="2014-06" db="EMBL/GenBank/DDBJ databases">
        <title>Evolutionary Origins and Diversification of the Mycorrhizal Mutualists.</title>
        <authorList>
            <consortium name="DOE Joint Genome Institute"/>
            <consortium name="Mycorrhizal Genomics Consortium"/>
            <person name="Kohler A."/>
            <person name="Kuo A."/>
            <person name="Nagy L.G."/>
            <person name="Floudas D."/>
            <person name="Copeland A."/>
            <person name="Barry K.W."/>
            <person name="Cichocki N."/>
            <person name="Veneault-Fourrey C."/>
            <person name="LaButti K."/>
            <person name="Lindquist E.A."/>
            <person name="Lipzen A."/>
            <person name="Lundell T."/>
            <person name="Morin E."/>
            <person name="Murat C."/>
            <person name="Riley R."/>
            <person name="Ohm R."/>
            <person name="Sun H."/>
            <person name="Tunlid A."/>
            <person name="Henrissat B."/>
            <person name="Grigoriev I.V."/>
            <person name="Hibbett D.S."/>
            <person name="Martin F."/>
        </authorList>
    </citation>
    <scope>NUCLEOTIDE SEQUENCE [LARGE SCALE GENOMIC DNA]</scope>
    <source>
        <strain evidence="9 10">SS14</strain>
    </source>
</reference>
<dbReference type="InterPro" id="IPR012132">
    <property type="entry name" value="GMC_OxRdtase"/>
</dbReference>
<dbReference type="InterPro" id="IPR007867">
    <property type="entry name" value="GMC_OxRtase_C"/>
</dbReference>
<dbReference type="AlphaFoldDB" id="A0A0C9TDR1"/>
<evidence type="ECO:0000256" key="6">
    <source>
        <dbReference type="PIRSR" id="PIRSR000137-2"/>
    </source>
</evidence>
<dbReference type="SUPFAM" id="SSF51905">
    <property type="entry name" value="FAD/NAD(P)-binding domain"/>
    <property type="match status" value="1"/>
</dbReference>
<name>A0A0C9TDR1_SPHS4</name>
<accession>A0A0C9TDR1</accession>
<dbReference type="Gene3D" id="3.30.560.10">
    <property type="entry name" value="Glucose Oxidase, domain 3"/>
    <property type="match status" value="1"/>
</dbReference>
<comment type="cofactor">
    <cofactor evidence="1 6">
        <name>FAD</name>
        <dbReference type="ChEBI" id="CHEBI:57692"/>
    </cofactor>
</comment>
<feature type="domain" description="Glucose-methanol-choline oxidoreductase N-terminal" evidence="7">
    <location>
        <begin position="126"/>
        <end position="257"/>
    </location>
</feature>
<dbReference type="Pfam" id="PF05199">
    <property type="entry name" value="GMC_oxred_C"/>
    <property type="match status" value="1"/>
</dbReference>
<comment type="similarity">
    <text evidence="2">Belongs to the GMC oxidoreductase family.</text>
</comment>
<keyword evidence="4 6" id="KW-0274">FAD</keyword>
<dbReference type="InterPro" id="IPR000172">
    <property type="entry name" value="GMC_OxRdtase_N"/>
</dbReference>
<protein>
    <submittedName>
        <fullName evidence="9">GMC oxidoreductase</fullName>
    </submittedName>
</protein>
<dbReference type="Pfam" id="PF00732">
    <property type="entry name" value="GMC_oxred_N"/>
    <property type="match status" value="1"/>
</dbReference>
<dbReference type="GO" id="GO:0050660">
    <property type="term" value="F:flavin adenine dinucleotide binding"/>
    <property type="evidence" value="ECO:0007669"/>
    <property type="project" value="InterPro"/>
</dbReference>
<dbReference type="Gene3D" id="3.50.50.60">
    <property type="entry name" value="FAD/NAD(P)-binding domain"/>
    <property type="match status" value="2"/>
</dbReference>
<proteinExistence type="inferred from homology"/>
<dbReference type="Proteomes" id="UP000054279">
    <property type="component" value="Unassembled WGS sequence"/>
</dbReference>
<dbReference type="EMBL" id="KN837338">
    <property type="protein sequence ID" value="KIJ27358.1"/>
    <property type="molecule type" value="Genomic_DNA"/>
</dbReference>
<feature type="binding site" evidence="6">
    <location>
        <position position="174"/>
    </location>
    <ligand>
        <name>FAD</name>
        <dbReference type="ChEBI" id="CHEBI:57692"/>
    </ligand>
</feature>
<feature type="active site" description="Proton donor" evidence="5">
    <location>
        <position position="460"/>
    </location>
</feature>
<sequence length="508" mass="56567">MSLPFSLAQFQSAPRSTRFLVATSAALASVYLLSKVAGPKEEPLPLVYEPEEVSARVQEEEDFPEYDIVIIGGGTAGCVLVSRLSEDPNVKVLLFKKLVIGVFFLKKDLLDGSSLIEVEALERFLDALSQCTLNIFQTVTYIDDKGCRVTTESTYLTPEVLNRPNLKVLVLSPVTRILFDTKDDKPRAIGVEFKSNVKKDGRTCKVRARREVIVSRRSAFSTYPSALRHRPRSPFSRAQYSYYQRLAGVGQNLNDHANVMLRFKVKVSLRWHLVPPTTALAKVKLLGNLLRWKLLGTGPFTTNVGSALLIYGEGAAFTRSDDLSIIGKDNFQVRDESSGSNAPDLETVYLPLAWPIVDRLLPDGADVTAWIYRYQTTKGTVKLRSNISRDPPVVDPQYLSTTNDILVLVRGLKLILRVIHTEPFSSEIIHDSDPRLDHHLVNLPDSELERIVRERPETYHPTSSCKMGIEGGRCVASIFPTIPAGHTAVPVIAVAEKASDLIKKSWRV</sequence>
<evidence type="ECO:0000313" key="10">
    <source>
        <dbReference type="Proteomes" id="UP000054279"/>
    </source>
</evidence>
<dbReference type="PIRSF" id="PIRSF000137">
    <property type="entry name" value="Alcohol_oxidase"/>
    <property type="match status" value="1"/>
</dbReference>